<name>A0A235FCK5_9BACL</name>
<dbReference type="EC" id="6.-.-.-" evidence="2"/>
<evidence type="ECO:0000256" key="2">
    <source>
        <dbReference type="HAMAP-Rule" id="MF_01867"/>
    </source>
</evidence>
<dbReference type="Pfam" id="PF10079">
    <property type="entry name" value="Rossmann-like_BshC"/>
    <property type="match status" value="1"/>
</dbReference>
<evidence type="ECO:0000259" key="4">
    <source>
        <dbReference type="Pfam" id="PF24850"/>
    </source>
</evidence>
<comment type="function">
    <text evidence="2">Involved in bacillithiol (BSH) biosynthesis. May catalyze the last step of the pathway, the addition of cysteine to glucosamine malate (GlcN-Mal) to generate BSH.</text>
</comment>
<keyword evidence="1 2" id="KW-0436">Ligase</keyword>
<feature type="domain" description="Bacillithiol biosynthesis BshC N-terminal Rossmann-like" evidence="3">
    <location>
        <begin position="1"/>
        <end position="380"/>
    </location>
</feature>
<dbReference type="NCBIfam" id="TIGR03998">
    <property type="entry name" value="thiol_BshC"/>
    <property type="match status" value="1"/>
</dbReference>
<dbReference type="Proteomes" id="UP000215059">
    <property type="component" value="Unassembled WGS sequence"/>
</dbReference>
<dbReference type="RefSeq" id="WP_094250912.1">
    <property type="nucleotide sequence ID" value="NZ_JBHLXL010000001.1"/>
</dbReference>
<dbReference type="HAMAP" id="MF_01867">
    <property type="entry name" value="BshC"/>
    <property type="match status" value="1"/>
</dbReference>
<dbReference type="InterPro" id="IPR011199">
    <property type="entry name" value="Bacillithiol_biosynth_BshC"/>
</dbReference>
<dbReference type="InterPro" id="IPR055399">
    <property type="entry name" value="CC_BshC"/>
</dbReference>
<organism evidence="5 6">
    <name type="scientific">Fictibacillus aquaticus</name>
    <dbReference type="NCBI Taxonomy" id="2021314"/>
    <lineage>
        <taxon>Bacteria</taxon>
        <taxon>Bacillati</taxon>
        <taxon>Bacillota</taxon>
        <taxon>Bacilli</taxon>
        <taxon>Bacillales</taxon>
        <taxon>Fictibacillaceae</taxon>
        <taxon>Fictibacillus</taxon>
    </lineage>
</organism>
<dbReference type="Pfam" id="PF24850">
    <property type="entry name" value="CC_BshC"/>
    <property type="match status" value="1"/>
</dbReference>
<reference evidence="5 6" key="1">
    <citation type="submission" date="2017-07" db="EMBL/GenBank/DDBJ databases">
        <title>Fictibacillus sp. nov. GDSW-R2A3 Genome sequencing and assembly.</title>
        <authorList>
            <person name="Mayilraj S."/>
        </authorList>
    </citation>
    <scope>NUCLEOTIDE SEQUENCE [LARGE SCALE GENOMIC DNA]</scope>
    <source>
        <strain evidence="5 6">GDSW-R2A3</strain>
    </source>
</reference>
<feature type="domain" description="Bacillithiol biosynthesis BshC C-terminal coiled-coil" evidence="4">
    <location>
        <begin position="382"/>
        <end position="541"/>
    </location>
</feature>
<dbReference type="PIRSF" id="PIRSF012535">
    <property type="entry name" value="UCP012535"/>
    <property type="match status" value="1"/>
</dbReference>
<accession>A0A235FCK5</accession>
<evidence type="ECO:0000256" key="1">
    <source>
        <dbReference type="ARBA" id="ARBA00022598"/>
    </source>
</evidence>
<evidence type="ECO:0000313" key="6">
    <source>
        <dbReference type="Proteomes" id="UP000215059"/>
    </source>
</evidence>
<dbReference type="GO" id="GO:0016874">
    <property type="term" value="F:ligase activity"/>
    <property type="evidence" value="ECO:0007669"/>
    <property type="project" value="UniProtKB-UniRule"/>
</dbReference>
<sequence>MKIKELKIPEKQLFTADYLENNPIAVSFFDYDYKSRDALRRRQNELLQHAFPREQLTAYLTRFNQKFYYNEKTAESIAKLRNPNGLAVVGGQQAGFLTGPLLTIYKAVSILLYANQAEAELGTPVAPVFWIAGEDHDLDEINHVFVRENGVLKKKPLRHTSTSQSPASSFKLDLAEVDKLIVEIFRSFGETPYTKKLLNSVREDAAKSTTLVDFFAFSLSRLFAAEGLILLDSGDPDFKKIQPSYLALIAEKNAAIDKAFTDGIEELASRGYAAPIEAQQGNTHLFYYEKDKRTLLYRNGEGDFSSKDGEISFNTHEFKELAEGSPEKLSNNVVTRPLMQEWILPVLSFIAGPGEIAYWASLKKVFHLFGRKMPPVVPRLSFTVIDQKAEDLLSEWGISLENALLNGLDTVRVELANNNKPEHFDAIINDATKQIMEAHANLTDLALSINGDLERLGIYNKERILRELKYLENKMEHRLRKKVKLPLAEANELELLLKPDGRLQERVLSLYEMMNRYGSDFPSLLLKSEPAFNGVHKIITLHS</sequence>
<evidence type="ECO:0000259" key="3">
    <source>
        <dbReference type="Pfam" id="PF10079"/>
    </source>
</evidence>
<protein>
    <recommendedName>
        <fullName evidence="2">Putative cysteine ligase BshC</fullName>
        <ecNumber evidence="2">6.-.-.-</ecNumber>
    </recommendedName>
</protein>
<dbReference type="AlphaFoldDB" id="A0A235FCK5"/>
<gene>
    <name evidence="2 5" type="primary">bshC</name>
    <name evidence="5" type="ORF">CGZ90_03355</name>
</gene>
<comment type="caution">
    <text evidence="5">The sequence shown here is derived from an EMBL/GenBank/DDBJ whole genome shotgun (WGS) entry which is preliminary data.</text>
</comment>
<dbReference type="EMBL" id="NOII01000001">
    <property type="protein sequence ID" value="OYD58952.1"/>
    <property type="molecule type" value="Genomic_DNA"/>
</dbReference>
<evidence type="ECO:0000313" key="5">
    <source>
        <dbReference type="EMBL" id="OYD58952.1"/>
    </source>
</evidence>
<comment type="similarity">
    <text evidence="2">Belongs to the BshC family.</text>
</comment>
<keyword evidence="6" id="KW-1185">Reference proteome</keyword>
<dbReference type="InterPro" id="IPR055398">
    <property type="entry name" value="Rossmann-like_BshC"/>
</dbReference>
<dbReference type="OrthoDB" id="9765151at2"/>
<proteinExistence type="inferred from homology"/>